<dbReference type="Proteomes" id="UP000280698">
    <property type="component" value="Unassembled WGS sequence"/>
</dbReference>
<organism evidence="1 2">
    <name type="scientific">Micromonospora solifontis</name>
    <dbReference type="NCBI Taxonomy" id="2487138"/>
    <lineage>
        <taxon>Bacteria</taxon>
        <taxon>Bacillati</taxon>
        <taxon>Actinomycetota</taxon>
        <taxon>Actinomycetes</taxon>
        <taxon>Micromonosporales</taxon>
        <taxon>Micromonosporaceae</taxon>
        <taxon>Micromonospora</taxon>
    </lineage>
</organism>
<accession>A0ABX9W8S5</accession>
<sequence length="97" mass="10326">MLLPKLQFTGVRKSVVVAASGFQSGAFDFAKAHGIACVRLVDNAWMYVSRHTVTTPPPALTGAYTGYAMTPDGEGEYEFTLLTGGAENRRSALVITA</sequence>
<evidence type="ECO:0000313" key="2">
    <source>
        <dbReference type="Proteomes" id="UP000280698"/>
    </source>
</evidence>
<name>A0ABX9W8S5_9ACTN</name>
<dbReference type="RefSeq" id="WP_123243548.1">
    <property type="nucleotide sequence ID" value="NZ_JAAHBY010000129.1"/>
</dbReference>
<keyword evidence="2" id="KW-1185">Reference proteome</keyword>
<evidence type="ECO:0000313" key="1">
    <source>
        <dbReference type="EMBL" id="RNL88230.1"/>
    </source>
</evidence>
<gene>
    <name evidence="1" type="ORF">EFE23_26105</name>
</gene>
<evidence type="ECO:0008006" key="3">
    <source>
        <dbReference type="Google" id="ProtNLM"/>
    </source>
</evidence>
<proteinExistence type="predicted"/>
<protein>
    <recommendedName>
        <fullName evidence="3">Restriction endonuclease</fullName>
    </recommendedName>
</protein>
<reference evidence="1 2" key="1">
    <citation type="submission" date="2018-11" db="EMBL/GenBank/DDBJ databases">
        <title>Micromonospora sp. PPF5-17, a new actinomycetes isolated from a hot spring soil.</title>
        <authorList>
            <person name="Thawai C."/>
        </authorList>
    </citation>
    <scope>NUCLEOTIDE SEQUENCE [LARGE SCALE GENOMIC DNA]</scope>
    <source>
        <strain evidence="1 2">PPF5-17</strain>
    </source>
</reference>
<comment type="caution">
    <text evidence="1">The sequence shown here is derived from an EMBL/GenBank/DDBJ whole genome shotgun (WGS) entry which is preliminary data.</text>
</comment>
<dbReference type="EMBL" id="RJLN01000129">
    <property type="protein sequence ID" value="RNL88230.1"/>
    <property type="molecule type" value="Genomic_DNA"/>
</dbReference>